<dbReference type="GO" id="GO:2000114">
    <property type="term" value="P:regulation of establishment of cell polarity"/>
    <property type="evidence" value="ECO:0007669"/>
    <property type="project" value="Ensembl"/>
</dbReference>
<dbReference type="PANTHER" id="PTHR47970">
    <property type="entry name" value="KINESIN-LIKE PROTEIN KIF11"/>
    <property type="match status" value="1"/>
</dbReference>
<dbReference type="CDD" id="cd01368">
    <property type="entry name" value="KISc_KIF23_like"/>
    <property type="match status" value="1"/>
</dbReference>
<dbReference type="GO" id="GO:0008017">
    <property type="term" value="F:microtubule binding"/>
    <property type="evidence" value="ECO:0007669"/>
    <property type="project" value="Ensembl"/>
</dbReference>
<dbReference type="STRING" id="29139.ENSVURP00010024536"/>
<dbReference type="Pfam" id="PF00225">
    <property type="entry name" value="Kinesin"/>
    <property type="match status" value="1"/>
</dbReference>
<dbReference type="GO" id="GO:0035372">
    <property type="term" value="P:protein localization to microtubule"/>
    <property type="evidence" value="ECO:0007669"/>
    <property type="project" value="Ensembl"/>
</dbReference>
<dbReference type="RefSeq" id="XP_027695677.1">
    <property type="nucleotide sequence ID" value="XM_027839876.1"/>
</dbReference>
<feature type="region of interest" description="Disordered" evidence="12">
    <location>
        <begin position="1844"/>
        <end position="1872"/>
    </location>
</feature>
<feature type="region of interest" description="Disordered" evidence="12">
    <location>
        <begin position="821"/>
        <end position="856"/>
    </location>
</feature>
<dbReference type="GO" id="GO:0097431">
    <property type="term" value="C:mitotic spindle pole"/>
    <property type="evidence" value="ECO:0007669"/>
    <property type="project" value="Ensembl"/>
</dbReference>
<gene>
    <name evidence="14" type="primary">KIF20B</name>
</gene>
<dbReference type="GO" id="GO:0036064">
    <property type="term" value="C:ciliary basal body"/>
    <property type="evidence" value="ECO:0007669"/>
    <property type="project" value="Ensembl"/>
</dbReference>
<evidence type="ECO:0000256" key="9">
    <source>
        <dbReference type="ARBA" id="ARBA00023212"/>
    </source>
</evidence>
<dbReference type="Gene3D" id="3.40.850.10">
    <property type="entry name" value="Kinesin motor domain"/>
    <property type="match status" value="1"/>
</dbReference>
<evidence type="ECO:0000256" key="2">
    <source>
        <dbReference type="ARBA" id="ARBA00022490"/>
    </source>
</evidence>
<evidence type="ECO:0000259" key="13">
    <source>
        <dbReference type="PROSITE" id="PS50067"/>
    </source>
</evidence>
<dbReference type="GO" id="GO:0090316">
    <property type="term" value="P:positive regulation of intracellular protein transport"/>
    <property type="evidence" value="ECO:0007669"/>
    <property type="project" value="Ensembl"/>
</dbReference>
<keyword evidence="4" id="KW-0493">Microtubule</keyword>
<dbReference type="GO" id="GO:2001224">
    <property type="term" value="P:positive regulation of neuron migration"/>
    <property type="evidence" value="ECO:0007669"/>
    <property type="project" value="Ensembl"/>
</dbReference>
<feature type="region of interest" description="Disordered" evidence="12">
    <location>
        <begin position="1629"/>
        <end position="1681"/>
    </location>
</feature>
<dbReference type="GeneTree" id="ENSGT00940000155989"/>
<accession>A0A4X2LS06</accession>
<dbReference type="GO" id="GO:0051231">
    <property type="term" value="P:spindle elongation"/>
    <property type="evidence" value="ECO:0007669"/>
    <property type="project" value="TreeGrafter"/>
</dbReference>
<dbReference type="GO" id="GO:0050699">
    <property type="term" value="F:WW domain binding"/>
    <property type="evidence" value="ECO:0007669"/>
    <property type="project" value="Ensembl"/>
</dbReference>
<comment type="subcellular location">
    <subcellularLocation>
        <location evidence="1">Cytoplasm</location>
        <location evidence="1">Cytoskeleton</location>
        <location evidence="1">Spindle</location>
    </subcellularLocation>
</comment>
<dbReference type="GO" id="GO:1903438">
    <property type="term" value="P:positive regulation of mitotic cytokinetic process"/>
    <property type="evidence" value="ECO:0007669"/>
    <property type="project" value="Ensembl"/>
</dbReference>
<dbReference type="RefSeq" id="XP_027695676.1">
    <property type="nucleotide sequence ID" value="XM_027839875.1"/>
</dbReference>
<feature type="binding site" evidence="10">
    <location>
        <begin position="152"/>
        <end position="159"/>
    </location>
    <ligand>
        <name>ATP</name>
        <dbReference type="ChEBI" id="CHEBI:30616"/>
    </ligand>
</feature>
<dbReference type="InterPro" id="IPR027417">
    <property type="entry name" value="P-loop_NTPase"/>
</dbReference>
<keyword evidence="6 10" id="KW-0067">ATP-binding</keyword>
<dbReference type="GO" id="GO:0045171">
    <property type="term" value="C:intercellular bridge"/>
    <property type="evidence" value="ECO:0007669"/>
    <property type="project" value="Ensembl"/>
</dbReference>
<reference evidence="14" key="2">
    <citation type="submission" date="2025-08" db="UniProtKB">
        <authorList>
            <consortium name="Ensembl"/>
        </authorList>
    </citation>
    <scope>IDENTIFICATION</scope>
</reference>
<proteinExistence type="inferred from homology"/>
<dbReference type="GO" id="GO:0005654">
    <property type="term" value="C:nucleoplasm"/>
    <property type="evidence" value="ECO:0007669"/>
    <property type="project" value="Ensembl"/>
</dbReference>
<dbReference type="GO" id="GO:0070938">
    <property type="term" value="C:contractile ring"/>
    <property type="evidence" value="ECO:0007669"/>
    <property type="project" value="Ensembl"/>
</dbReference>
<dbReference type="GO" id="GO:0001843">
    <property type="term" value="P:neural tube closure"/>
    <property type="evidence" value="ECO:0007669"/>
    <property type="project" value="Ensembl"/>
</dbReference>
<evidence type="ECO:0000256" key="11">
    <source>
        <dbReference type="SAM" id="Coils"/>
    </source>
</evidence>
<feature type="coiled-coil region" evidence="11">
    <location>
        <begin position="1511"/>
        <end position="1570"/>
    </location>
</feature>
<dbReference type="GO" id="GO:0042803">
    <property type="term" value="F:protein homodimerization activity"/>
    <property type="evidence" value="ECO:0007669"/>
    <property type="project" value="Ensembl"/>
</dbReference>
<feature type="region of interest" description="Disordered" evidence="12">
    <location>
        <begin position="1800"/>
        <end position="1819"/>
    </location>
</feature>
<evidence type="ECO:0000256" key="3">
    <source>
        <dbReference type="ARBA" id="ARBA00022553"/>
    </source>
</evidence>
<protein>
    <submittedName>
        <fullName evidence="14">Kinesin family member 20B</fullName>
    </submittedName>
</protein>
<evidence type="ECO:0000256" key="5">
    <source>
        <dbReference type="ARBA" id="ARBA00022741"/>
    </source>
</evidence>
<dbReference type="GO" id="GO:0005524">
    <property type="term" value="F:ATP binding"/>
    <property type="evidence" value="ECO:0007669"/>
    <property type="project" value="UniProtKB-UniRule"/>
</dbReference>
<evidence type="ECO:0000256" key="7">
    <source>
        <dbReference type="ARBA" id="ARBA00023054"/>
    </source>
</evidence>
<dbReference type="GO" id="GO:1990023">
    <property type="term" value="C:mitotic spindle midzone"/>
    <property type="evidence" value="ECO:0007669"/>
    <property type="project" value="Ensembl"/>
</dbReference>
<dbReference type="PRINTS" id="PR00380">
    <property type="entry name" value="KINESINHEAVY"/>
</dbReference>
<evidence type="ECO:0000256" key="6">
    <source>
        <dbReference type="ARBA" id="ARBA00022840"/>
    </source>
</evidence>
<organism evidence="14 15">
    <name type="scientific">Vombatus ursinus</name>
    <name type="common">Common wombat</name>
    <dbReference type="NCBI Taxonomy" id="29139"/>
    <lineage>
        <taxon>Eukaryota</taxon>
        <taxon>Metazoa</taxon>
        <taxon>Chordata</taxon>
        <taxon>Craniata</taxon>
        <taxon>Vertebrata</taxon>
        <taxon>Euteleostomi</taxon>
        <taxon>Mammalia</taxon>
        <taxon>Metatheria</taxon>
        <taxon>Diprotodontia</taxon>
        <taxon>Vombatidae</taxon>
        <taxon>Vombatus</taxon>
    </lineage>
</organism>
<dbReference type="Ensembl" id="ENSVURT00010027929.1">
    <property type="protein sequence ID" value="ENSVURP00010024536.1"/>
    <property type="gene ID" value="ENSVURG00010018810.1"/>
</dbReference>
<feature type="compositionally biased region" description="Basic and acidic residues" evidence="12">
    <location>
        <begin position="1749"/>
        <end position="1763"/>
    </location>
</feature>
<feature type="coiled-coil region" evidence="11">
    <location>
        <begin position="1082"/>
        <end position="1478"/>
    </location>
</feature>
<reference evidence="15" key="1">
    <citation type="submission" date="2018-12" db="EMBL/GenBank/DDBJ databases">
        <authorList>
            <person name="Yazar S."/>
        </authorList>
    </citation>
    <scope>NUCLEOTIDE SEQUENCE [LARGE SCALE GENOMIC DNA]</scope>
</reference>
<reference evidence="14" key="3">
    <citation type="submission" date="2025-09" db="UniProtKB">
        <authorList>
            <consortium name="Ensembl"/>
        </authorList>
    </citation>
    <scope>IDENTIFICATION</scope>
</reference>
<keyword evidence="3" id="KW-0597">Phosphoprotein</keyword>
<evidence type="ECO:0000256" key="10">
    <source>
        <dbReference type="PROSITE-ProRule" id="PRU00283"/>
    </source>
</evidence>
<dbReference type="GO" id="GO:0007018">
    <property type="term" value="P:microtubule-based movement"/>
    <property type="evidence" value="ECO:0007669"/>
    <property type="project" value="InterPro"/>
</dbReference>
<feature type="compositionally biased region" description="Polar residues" evidence="12">
    <location>
        <begin position="1641"/>
        <end position="1665"/>
    </location>
</feature>
<feature type="coiled-coil region" evidence="11">
    <location>
        <begin position="867"/>
        <end position="936"/>
    </location>
</feature>
<feature type="domain" description="Kinesin motor" evidence="13">
    <location>
        <begin position="58"/>
        <end position="478"/>
    </location>
</feature>
<dbReference type="InterPro" id="IPR036961">
    <property type="entry name" value="Kinesin_motor_dom_sf"/>
</dbReference>
<dbReference type="GO" id="GO:0016887">
    <property type="term" value="F:ATP hydrolysis activity"/>
    <property type="evidence" value="ECO:0007669"/>
    <property type="project" value="Ensembl"/>
</dbReference>
<evidence type="ECO:0000256" key="8">
    <source>
        <dbReference type="ARBA" id="ARBA00023175"/>
    </source>
</evidence>
<evidence type="ECO:0000256" key="1">
    <source>
        <dbReference type="ARBA" id="ARBA00004186"/>
    </source>
</evidence>
<sequence>MESISDGALVQRPSYLVSAEPVERPTGIDVDDIKLDLSHEFSLVASSSEESALQSKDHVQVCLRIRPFTPSEKENDSQGCVYVQDSNTILLKDPQSLAGRLSEKCCGQMAQKFSFSKVFGPETTQKEFFEGSIMQLVKDFLRGENRLIFTYGVTNSGKTYTFQGTEENTGILPRTMNMLFHTIQDKLYQKMDLKPHRCRDYVRLSSDQMKEEVAIKNALLRQIKEVAIQNGSCDTSYGSWNSVNISDFEDSKDFEQPSLNVENTVKFSIWVSFFEIYNEFIYDLFVPVSSDKFQKRKMLRLSQDIKGCSFIKDLQWIQVSDSKEAYRLLKLGLKHQSFASTKLNSASSRSHSIFTIRTLQIEDSEVPRVTGVSELSLCDLAGSERSMKTQNEGERLRETGNINTSLLTLGKCINALRNSQKSKLQQHVPFRESKLTHYFQSFFNGKGKIYMIVNISQCCSAYDETFNVLKFSAVAQKVFVPDALNFSQEKPFGQTKSSRDTSFIANNADTKMLEMKRTTIEWERSLEDLIEDEDLVENPDEAQDDQMVELDVTSEEEKAVSKEEYAKLLSLIEDLKNKLINEKKEKLTLELKIRDEVTQEFTQYLSQREADFKESLLQEREMLEENSEHRMAIFKDLVADFETSREEPMDETCTLKVESKESDNLVGIEDVVDSLQDDVTDIKKQAEIAHLFIASLADPQEAIACLELKYNQVTAELAKIQEEYAKVQQELVKTQEELRRENKSEMCTTDYKMSAHELENANKKIVAQDQRIQELMDIIDQKEDSINKLQNLVSHMEDTFKGCDETLFTIKNEISKLNSNERVEDIQTEKDKENRTSSGRKRSFDDSPLQQEELPIKKGPVNISTTLPEEQKETGDLQQNISEKEAEIRDLQEEKERLQKDVLVMEKELSTEKAMKEELHQQIASLLQELSCSKEKTSVLNIEVQQIRSDYESAVSELHVQKTINQEQEEKVMELLKEIAPTRQNITNKVAQIKMMQTKIDKLRMLDCVPQTLNAESQNLKDLLKDYPDDNLSNPPSTMDAEDYSVNAEVGESDTECFRRKSSFHCSIEAIWEECKAMVNISSNKSNQIQQLEQQIEKLHEEVRNVKEENNHLKLEISENKNQGDILKEKENIINQLSEELEGKTIRLAVEEHHVIESEKTLSEFTQQITSLKEKIKELETILETKKDADNRLARLEQVVLEKESIILKLERNLKEFEENLYNSNKNTKELSDKEAKLKEEVTQLMNNLQNVNNSLQIKDKENEDNSQKIKKLKEELSANSALTHKLKEDLQRKEEDYVDLKEKFADAKKQIEQVQKEISIMRDQEKLLRNKVNELEKIKNQFSQELDVKQRTIQQLKEQLSNQNTEEVIQQYQNICKDLDVKEKIIEGMRATMEEQEQTQVEMEEMLEARSEEVVQLTSELEEWKEKCKNLETKISQEAQNPNQSDKDNRDVLSEELNQLREALQESEEKHQGDRKKWLEEKTMLITQAKEAENLRNREMKKYVEDRARCLQLHNEVERLTAQLANKDDDLQKWREERDKLVWALEVQLKTLISSNMQKDKEIEQLKRTASEDPGKDYKHTINELKTLLAEKEDIIKKFKGLNCENSNALQATALTTSDVEVNIGKQLSPNIQEKDKQNPDSSKSGNTLPNSCKSGNVLPPNSETVKREMSSVPRPSDELSVAEIEDGSVVVLDSSEVSTENEHMTRFPKSELEIQFTPLQPNKMSVKHPGSSIPVTVKISKPRKRKSSEMEENLVKYENKKNVTTPRTKLPGSDGCSSIKKEQKVSTTLSSRKACYSLRNQEPTLSRKSSTKKKDGTLQKFGEFLQHSPTILHSKAKKLIEKMSPSKPAAAETGKENGSRPKRAKRKLYTSEISSPLDIAGQVIFMDQKEKESDHQILKRRLRTRTAK</sequence>
<dbReference type="Gene3D" id="1.10.287.1490">
    <property type="match status" value="1"/>
</dbReference>
<feature type="compositionally biased region" description="Basic residues" evidence="12">
    <location>
        <begin position="1900"/>
        <end position="1910"/>
    </location>
</feature>
<feature type="region of interest" description="Disordered" evidence="12">
    <location>
        <begin position="1891"/>
        <end position="1910"/>
    </location>
</feature>
<dbReference type="GO" id="GO:0008284">
    <property type="term" value="P:positive regulation of cell population proliferation"/>
    <property type="evidence" value="ECO:0007669"/>
    <property type="project" value="Ensembl"/>
</dbReference>
<evidence type="ECO:0000313" key="15">
    <source>
        <dbReference type="Proteomes" id="UP000314987"/>
    </source>
</evidence>
<evidence type="ECO:0000256" key="4">
    <source>
        <dbReference type="ARBA" id="ARBA00022701"/>
    </source>
</evidence>
<feature type="compositionally biased region" description="Polar residues" evidence="12">
    <location>
        <begin position="1800"/>
        <end position="1810"/>
    </location>
</feature>
<dbReference type="GeneID" id="114026223"/>
<keyword evidence="2" id="KW-0963">Cytoplasm</keyword>
<name>A0A4X2LS06_VOMUR</name>
<dbReference type="PANTHER" id="PTHR47970:SF29">
    <property type="entry name" value="KINESIN FAMILY MEMBER 20B"/>
    <property type="match status" value="1"/>
</dbReference>
<dbReference type="PROSITE" id="PS00411">
    <property type="entry name" value="KINESIN_MOTOR_1"/>
    <property type="match status" value="1"/>
</dbReference>
<dbReference type="Proteomes" id="UP000314987">
    <property type="component" value="Unassembled WGS sequence"/>
</dbReference>
<dbReference type="GO" id="GO:0005730">
    <property type="term" value="C:nucleolus"/>
    <property type="evidence" value="ECO:0007669"/>
    <property type="project" value="Ensembl"/>
</dbReference>
<feature type="coiled-coil region" evidence="11">
    <location>
        <begin position="558"/>
        <end position="592"/>
    </location>
</feature>
<feature type="compositionally biased region" description="Basic and acidic residues" evidence="12">
    <location>
        <begin position="821"/>
        <end position="835"/>
    </location>
</feature>
<dbReference type="CTD" id="9585"/>
<dbReference type="OrthoDB" id="123929at2759"/>
<keyword evidence="7 11" id="KW-0175">Coiled coil</keyword>
<dbReference type="GO" id="GO:0090307">
    <property type="term" value="P:mitotic spindle assembly"/>
    <property type="evidence" value="ECO:0007669"/>
    <property type="project" value="TreeGrafter"/>
</dbReference>
<evidence type="ECO:0000313" key="14">
    <source>
        <dbReference type="Ensembl" id="ENSVURP00010024536.1"/>
    </source>
</evidence>
<dbReference type="InterPro" id="IPR001752">
    <property type="entry name" value="Kinesin_motor_dom"/>
</dbReference>
<dbReference type="OMA" id="WSLKATY"/>
<keyword evidence="9" id="KW-0206">Cytoskeleton</keyword>
<comment type="similarity">
    <text evidence="10">Belongs to the TRAFAC class myosin-kinesin ATPase superfamily. Kinesin family.</text>
</comment>
<dbReference type="GO" id="GO:0005829">
    <property type="term" value="C:cytosol"/>
    <property type="evidence" value="ECO:0007669"/>
    <property type="project" value="Ensembl"/>
</dbReference>
<dbReference type="GO" id="GO:0030496">
    <property type="term" value="C:midbody"/>
    <property type="evidence" value="ECO:0007669"/>
    <property type="project" value="Ensembl"/>
</dbReference>
<dbReference type="GO" id="GO:0048812">
    <property type="term" value="P:neuron projection morphogenesis"/>
    <property type="evidence" value="ECO:0007669"/>
    <property type="project" value="Ensembl"/>
</dbReference>
<dbReference type="GO" id="GO:0008574">
    <property type="term" value="F:plus-end-directed microtubule motor activity"/>
    <property type="evidence" value="ECO:0007669"/>
    <property type="project" value="Ensembl"/>
</dbReference>
<dbReference type="InterPro" id="IPR019821">
    <property type="entry name" value="Kinesin_motor_CS"/>
</dbReference>
<dbReference type="GO" id="GO:0048471">
    <property type="term" value="C:perinuclear region of cytoplasm"/>
    <property type="evidence" value="ECO:0007669"/>
    <property type="project" value="Ensembl"/>
</dbReference>
<keyword evidence="5 10" id="KW-0547">Nucleotide-binding</keyword>
<dbReference type="PROSITE" id="PS50067">
    <property type="entry name" value="KINESIN_MOTOR_2"/>
    <property type="match status" value="1"/>
</dbReference>
<feature type="region of interest" description="Disordered" evidence="12">
    <location>
        <begin position="1741"/>
        <end position="1786"/>
    </location>
</feature>
<dbReference type="SMART" id="SM00129">
    <property type="entry name" value="KISc"/>
    <property type="match status" value="1"/>
</dbReference>
<dbReference type="CDD" id="cd21786">
    <property type="entry name" value="RBD_KIF20B"/>
    <property type="match status" value="1"/>
</dbReference>
<evidence type="ECO:0000256" key="12">
    <source>
        <dbReference type="SAM" id="MobiDB-lite"/>
    </source>
</evidence>
<dbReference type="GO" id="GO:0005813">
    <property type="term" value="C:centrosome"/>
    <property type="evidence" value="ECO:0007669"/>
    <property type="project" value="Ensembl"/>
</dbReference>
<dbReference type="SUPFAM" id="SSF52540">
    <property type="entry name" value="P-loop containing nucleoside triphosphate hydrolases"/>
    <property type="match status" value="1"/>
</dbReference>
<keyword evidence="15" id="KW-1185">Reference proteome</keyword>
<dbReference type="GO" id="GO:0005876">
    <property type="term" value="C:spindle microtubule"/>
    <property type="evidence" value="ECO:0007669"/>
    <property type="project" value="TreeGrafter"/>
</dbReference>
<feature type="coiled-coil region" evidence="11">
    <location>
        <begin position="703"/>
        <end position="799"/>
    </location>
</feature>
<keyword evidence="8 10" id="KW-0505">Motor protein</keyword>
<dbReference type="InterPro" id="IPR047149">
    <property type="entry name" value="KIF11-like"/>
</dbReference>